<keyword evidence="6" id="KW-0031">Aminopeptidase</keyword>
<dbReference type="InterPro" id="IPR036005">
    <property type="entry name" value="Creatinase/aminopeptidase-like"/>
</dbReference>
<dbReference type="InterPro" id="IPR000587">
    <property type="entry name" value="Creatinase_N"/>
</dbReference>
<evidence type="ECO:0000313" key="6">
    <source>
        <dbReference type="EMBL" id="UUX34235.1"/>
    </source>
</evidence>
<keyword evidence="2" id="KW-0378">Hydrolase</keyword>
<sequence length="354" mass="39491">MNKRIEKLRNVFEENNIDAMLVTNSKNLRYLARFTGSAGAALITKNEAFFITDFRYRTQATNQAVGFKIVIHKEGIFKEVQQLLEQHSINRIGIEAQDMIVSSYLDIQKLFKASIVPTQGVIEKIREIKEEDELAIIKEACKITDESFDHILTFIKPGMTEIAVANELERFLKDKGASAMSFDTIIASGVRSAMPHGVASDKVIEEGDIITLDYGCYYKGYSSDMTRTIAVGSIDPKLEEIYHIVLEAHERVNQGAKAGMTGKEVDALARDYITEKGYGDYFGHSTGHGLGLDVHELPAVSFKNENPLQENMVITNEPGIYIEGLGGVRIENDLIVHADSVEQLNHSPKHLIII</sequence>
<dbReference type="RefSeq" id="WP_313793738.1">
    <property type="nucleotide sequence ID" value="NZ_CP102453.1"/>
</dbReference>
<keyword evidence="6" id="KW-0645">Protease</keyword>
<evidence type="ECO:0000256" key="2">
    <source>
        <dbReference type="ARBA" id="ARBA00022801"/>
    </source>
</evidence>
<dbReference type="CDD" id="cd01092">
    <property type="entry name" value="APP-like"/>
    <property type="match status" value="1"/>
</dbReference>
<organism evidence="6 7">
    <name type="scientific">Fundicoccus culcitae</name>
    <dbReference type="NCBI Taxonomy" id="2969821"/>
    <lineage>
        <taxon>Bacteria</taxon>
        <taxon>Bacillati</taxon>
        <taxon>Bacillota</taxon>
        <taxon>Bacilli</taxon>
        <taxon>Lactobacillales</taxon>
        <taxon>Aerococcaceae</taxon>
        <taxon>Fundicoccus</taxon>
    </lineage>
</organism>
<dbReference type="SUPFAM" id="SSF55920">
    <property type="entry name" value="Creatinase/aminopeptidase"/>
    <property type="match status" value="1"/>
</dbReference>
<reference evidence="6 7" key="1">
    <citation type="submission" date="2022-08" db="EMBL/GenBank/DDBJ databases">
        <title>Aerococcaceae sp. nov isolated from spoiled eye mask.</title>
        <authorList>
            <person name="Zhou G."/>
            <person name="Xie X.-B."/>
            <person name="Shi Q.-S."/>
            <person name="Wang Y.-S."/>
            <person name="Wen X."/>
            <person name="Peng H."/>
            <person name="Yang X.-J."/>
            <person name="Tao H.-B."/>
            <person name="Huang X.-M."/>
        </authorList>
    </citation>
    <scope>NUCLEOTIDE SEQUENCE [LARGE SCALE GENOMIC DNA]</scope>
    <source>
        <strain evidence="7">DM20194951</strain>
    </source>
</reference>
<dbReference type="Gene3D" id="3.40.350.10">
    <property type="entry name" value="Creatinase/prolidase N-terminal domain"/>
    <property type="match status" value="1"/>
</dbReference>
<dbReference type="InterPro" id="IPR001131">
    <property type="entry name" value="Peptidase_M24B_aminopep-P_CS"/>
</dbReference>
<accession>A0ABY5P6X7</accession>
<evidence type="ECO:0000256" key="1">
    <source>
        <dbReference type="ARBA" id="ARBA00022723"/>
    </source>
</evidence>
<dbReference type="InterPro" id="IPR000994">
    <property type="entry name" value="Pept_M24"/>
</dbReference>
<dbReference type="SUPFAM" id="SSF53092">
    <property type="entry name" value="Creatinase/prolidase N-terminal domain"/>
    <property type="match status" value="1"/>
</dbReference>
<keyword evidence="1 3" id="KW-0479">Metal-binding</keyword>
<protein>
    <submittedName>
        <fullName evidence="6">Aminopeptidase P family protein</fullName>
    </submittedName>
</protein>
<dbReference type="Gene3D" id="3.90.230.10">
    <property type="entry name" value="Creatinase/methionine aminopeptidase superfamily"/>
    <property type="match status" value="1"/>
</dbReference>
<dbReference type="Proteomes" id="UP001315967">
    <property type="component" value="Chromosome"/>
</dbReference>
<dbReference type="InterPro" id="IPR050659">
    <property type="entry name" value="Peptidase_M24B"/>
</dbReference>
<gene>
    <name evidence="6" type="ORF">NRE15_00775</name>
</gene>
<evidence type="ECO:0000256" key="3">
    <source>
        <dbReference type="RuleBase" id="RU000590"/>
    </source>
</evidence>
<evidence type="ECO:0000259" key="5">
    <source>
        <dbReference type="Pfam" id="PF01321"/>
    </source>
</evidence>
<proteinExistence type="inferred from homology"/>
<dbReference type="InterPro" id="IPR029149">
    <property type="entry name" value="Creatin/AminoP/Spt16_N"/>
</dbReference>
<dbReference type="GO" id="GO:0004177">
    <property type="term" value="F:aminopeptidase activity"/>
    <property type="evidence" value="ECO:0007669"/>
    <property type="project" value="UniProtKB-KW"/>
</dbReference>
<keyword evidence="7" id="KW-1185">Reference proteome</keyword>
<dbReference type="Pfam" id="PF00557">
    <property type="entry name" value="Peptidase_M24"/>
    <property type="match status" value="1"/>
</dbReference>
<evidence type="ECO:0000259" key="4">
    <source>
        <dbReference type="Pfam" id="PF00557"/>
    </source>
</evidence>
<comment type="similarity">
    <text evidence="3">Belongs to the peptidase M24B family.</text>
</comment>
<dbReference type="Pfam" id="PF01321">
    <property type="entry name" value="Creatinase_N"/>
    <property type="match status" value="1"/>
</dbReference>
<dbReference type="PANTHER" id="PTHR46112">
    <property type="entry name" value="AMINOPEPTIDASE"/>
    <property type="match status" value="1"/>
</dbReference>
<feature type="domain" description="Creatinase N-terminal" evidence="5">
    <location>
        <begin position="4"/>
        <end position="128"/>
    </location>
</feature>
<dbReference type="PANTHER" id="PTHR46112:SF3">
    <property type="entry name" value="AMINOPEPTIDASE YPDF"/>
    <property type="match status" value="1"/>
</dbReference>
<feature type="domain" description="Peptidase M24" evidence="4">
    <location>
        <begin position="136"/>
        <end position="337"/>
    </location>
</feature>
<evidence type="ECO:0000313" key="7">
    <source>
        <dbReference type="Proteomes" id="UP001315967"/>
    </source>
</evidence>
<dbReference type="EMBL" id="CP102453">
    <property type="protein sequence ID" value="UUX34235.1"/>
    <property type="molecule type" value="Genomic_DNA"/>
</dbReference>
<dbReference type="PROSITE" id="PS00491">
    <property type="entry name" value="PROLINE_PEPTIDASE"/>
    <property type="match status" value="1"/>
</dbReference>
<name>A0ABY5P6X7_9LACT</name>